<dbReference type="PROSITE" id="PS51257">
    <property type="entry name" value="PROKAR_LIPOPROTEIN"/>
    <property type="match status" value="1"/>
</dbReference>
<keyword evidence="6" id="KW-0732">Signal</keyword>
<protein>
    <submittedName>
        <fullName evidence="7">Uncharacterized outer membrane efflux protein</fullName>
    </submittedName>
</protein>
<reference evidence="7 8" key="1">
    <citation type="journal article" date="2020" name="ISME J.">
        <title>Parallel Reductive Genome Evolution in Desulfovibrio Ectosymbionts Independently Acquired by Trichonympha Protists in the Termite Gut.</title>
        <authorList>
            <person name="Takeuchi M."/>
            <person name="Kuwahara H."/>
            <person name="Murakami T."/>
            <person name="Takahashi K."/>
            <person name="Kajitani R."/>
            <person name="Toyoda A."/>
            <person name="Itoh T."/>
            <person name="Ohkuma M."/>
            <person name="Hongoh Y."/>
        </authorList>
    </citation>
    <scope>NUCLEOTIDE SEQUENCE [LARGE SCALE GENOMIC DNA]</scope>
    <source>
        <strain evidence="7">ZnDsv-02</strain>
    </source>
</reference>
<keyword evidence="2" id="KW-1134">Transmembrane beta strand</keyword>
<dbReference type="AlphaFoldDB" id="A0A6L2R3Z1"/>
<proteinExistence type="predicted"/>
<evidence type="ECO:0000313" key="7">
    <source>
        <dbReference type="EMBL" id="GFH62233.1"/>
    </source>
</evidence>
<dbReference type="PANTHER" id="PTHR30026">
    <property type="entry name" value="OUTER MEMBRANE PROTEIN TOLC"/>
    <property type="match status" value="1"/>
</dbReference>
<dbReference type="GO" id="GO:0015288">
    <property type="term" value="F:porin activity"/>
    <property type="evidence" value="ECO:0007669"/>
    <property type="project" value="TreeGrafter"/>
</dbReference>
<feature type="chain" id="PRO_5027073118" evidence="6">
    <location>
        <begin position="30"/>
        <end position="488"/>
    </location>
</feature>
<comment type="subcellular location">
    <subcellularLocation>
        <location evidence="1">Cell outer membrane</location>
    </subcellularLocation>
</comment>
<dbReference type="SUPFAM" id="SSF56954">
    <property type="entry name" value="Outer membrane efflux proteins (OEP)"/>
    <property type="match status" value="1"/>
</dbReference>
<evidence type="ECO:0000256" key="1">
    <source>
        <dbReference type="ARBA" id="ARBA00004442"/>
    </source>
</evidence>
<accession>A0A6L2R3Z1</accession>
<dbReference type="Proteomes" id="UP000505077">
    <property type="component" value="Unassembled WGS sequence"/>
</dbReference>
<dbReference type="EMBL" id="BLLL01000001">
    <property type="protein sequence ID" value="GFH62233.1"/>
    <property type="molecule type" value="Genomic_DNA"/>
</dbReference>
<evidence type="ECO:0000256" key="4">
    <source>
        <dbReference type="ARBA" id="ARBA00023136"/>
    </source>
</evidence>
<evidence type="ECO:0000256" key="3">
    <source>
        <dbReference type="ARBA" id="ARBA00022692"/>
    </source>
</evidence>
<organism evidence="7 8">
    <name type="scientific">Candidatus Desulfovibrio kirbyi</name>
    <dbReference type="NCBI Taxonomy" id="2696086"/>
    <lineage>
        <taxon>Bacteria</taxon>
        <taxon>Pseudomonadati</taxon>
        <taxon>Thermodesulfobacteriota</taxon>
        <taxon>Desulfovibrionia</taxon>
        <taxon>Desulfovibrionales</taxon>
        <taxon>Desulfovibrionaceae</taxon>
        <taxon>Desulfovibrio</taxon>
    </lineage>
</organism>
<dbReference type="GO" id="GO:0015562">
    <property type="term" value="F:efflux transmembrane transporter activity"/>
    <property type="evidence" value="ECO:0007669"/>
    <property type="project" value="InterPro"/>
</dbReference>
<comment type="caution">
    <text evidence="7">The sequence shown here is derived from an EMBL/GenBank/DDBJ whole genome shotgun (WGS) entry which is preliminary data.</text>
</comment>
<dbReference type="PANTHER" id="PTHR30026:SF20">
    <property type="entry name" value="OUTER MEMBRANE PROTEIN TOLC"/>
    <property type="match status" value="1"/>
</dbReference>
<gene>
    <name evidence="7" type="ORF">ZNDK_0004</name>
</gene>
<feature type="signal peptide" evidence="6">
    <location>
        <begin position="1"/>
        <end position="29"/>
    </location>
</feature>
<keyword evidence="5" id="KW-0998">Cell outer membrane</keyword>
<sequence length="488" mass="55506">MAKHSLNIGKHIRAAASLLLLCAFVTACASNKAGVKSPELPPRHWLEESPGVPVENKAKLDAAVPGLYDPNKVFTFEDCVFLAIQQSPLLVNSAVEIEVKRVALTDAKWHYLPEPRMTFQVSNNLTRYNTGMSQLPGNYEQTNFRVGFYAAFPNPVATYIEHNAQKLMVNLAIATHRKAVGEAVYKIAQAYLQLQAQQKILAAHKEILPIGKEVVNYWRQVETVDGRQGVSLNLAIQHERELNLNIEQAVMQETMERTRLKIIAGVDPQQRLKVDTKNADAILGDFDGQALAWEERWTTGEDELLLRGQIKLADYNIMVAWAQYIPNMNLQINQSPPAGQYNPPHGREDFFLHLNFDFPLLDWGHRYRGVQTARMEKAKAFHSIFQKRTEYSNEWLRAQQNMSLALTKLKLAKTRFTTTEMQYKESHIAFSEGTLQLPDMTARQEAMVTARIAVIEAELTYKLANLEWMYLANLLQERFLGLPAKELM</sequence>
<evidence type="ECO:0000313" key="8">
    <source>
        <dbReference type="Proteomes" id="UP000505077"/>
    </source>
</evidence>
<dbReference type="GO" id="GO:0009279">
    <property type="term" value="C:cell outer membrane"/>
    <property type="evidence" value="ECO:0007669"/>
    <property type="project" value="UniProtKB-SubCell"/>
</dbReference>
<dbReference type="InterPro" id="IPR051906">
    <property type="entry name" value="TolC-like"/>
</dbReference>
<keyword evidence="3" id="KW-0812">Transmembrane</keyword>
<evidence type="ECO:0000256" key="5">
    <source>
        <dbReference type="ARBA" id="ARBA00023237"/>
    </source>
</evidence>
<evidence type="ECO:0000256" key="6">
    <source>
        <dbReference type="SAM" id="SignalP"/>
    </source>
</evidence>
<keyword evidence="4" id="KW-0472">Membrane</keyword>
<name>A0A6L2R3Z1_9BACT</name>
<dbReference type="Gene3D" id="1.20.1600.10">
    <property type="entry name" value="Outer membrane efflux proteins (OEP)"/>
    <property type="match status" value="1"/>
</dbReference>
<dbReference type="GO" id="GO:1990281">
    <property type="term" value="C:efflux pump complex"/>
    <property type="evidence" value="ECO:0007669"/>
    <property type="project" value="TreeGrafter"/>
</dbReference>
<evidence type="ECO:0000256" key="2">
    <source>
        <dbReference type="ARBA" id="ARBA00022452"/>
    </source>
</evidence>